<dbReference type="EMBL" id="CP001848">
    <property type="protein sequence ID" value="ADB16241.1"/>
    <property type="molecule type" value="Genomic_DNA"/>
</dbReference>
<accession>D2QXQ6</accession>
<protein>
    <submittedName>
        <fullName evidence="1">Uncharacterized protein</fullName>
    </submittedName>
</protein>
<proteinExistence type="predicted"/>
<keyword evidence="2" id="KW-1185">Reference proteome</keyword>
<dbReference type="HOGENOM" id="CLU_948876_0_0_0"/>
<sequence>MKLTIHWQESVSMSAMHAAWAMASGRTLVDTQVQAALEPAAAELLAAVKGTSLSPPQVYRCLLPQSAGTLSHRMMAQTALARLMPAGNMRDLAAGRIADAFTGVDVAFRAALPKLATELPLRTRVLREQWEARGPGLWLYVSRRLGEEVLASEATCVLVQPMLGGYAEAHLPFNMVRIEGMLANPVQSLPEVVRLAWCAAQLQLDLPKFSEGIHPERLAHLARFAVLPAVLEAAAEVELVLDAQLAMKEAIGAWQIKAPADIDAYELVTNWWQSVQEIEAPMTAALKVLDQMFG</sequence>
<name>D2QXQ6_PIRSD</name>
<reference evidence="1 2" key="1">
    <citation type="journal article" date="2009" name="Stand. Genomic Sci.">
        <title>Complete genome sequence of Pirellula staleyi type strain (ATCC 27377).</title>
        <authorList>
            <person name="Clum A."/>
            <person name="Tindall B.J."/>
            <person name="Sikorski J."/>
            <person name="Ivanova N."/>
            <person name="Mavrommatis K."/>
            <person name="Lucas S."/>
            <person name="Glavina del Rio T."/>
            <person name="Nolan M."/>
            <person name="Chen F."/>
            <person name="Tice H."/>
            <person name="Pitluck S."/>
            <person name="Cheng J.F."/>
            <person name="Chertkov O."/>
            <person name="Brettin T."/>
            <person name="Han C."/>
            <person name="Detter J.C."/>
            <person name="Kuske C."/>
            <person name="Bruce D."/>
            <person name="Goodwin L."/>
            <person name="Ovchinikova G."/>
            <person name="Pati A."/>
            <person name="Mikhailova N."/>
            <person name="Chen A."/>
            <person name="Palaniappan K."/>
            <person name="Land M."/>
            <person name="Hauser L."/>
            <person name="Chang Y.J."/>
            <person name="Jeffries C.D."/>
            <person name="Chain P."/>
            <person name="Rohde M."/>
            <person name="Goker M."/>
            <person name="Bristow J."/>
            <person name="Eisen J.A."/>
            <person name="Markowitz V."/>
            <person name="Hugenholtz P."/>
            <person name="Kyrpides N.C."/>
            <person name="Klenk H.P."/>
            <person name="Lapidus A."/>
        </authorList>
    </citation>
    <scope>NUCLEOTIDE SEQUENCE [LARGE SCALE GENOMIC DNA]</scope>
    <source>
        <strain evidence="2">ATCC 27377 / DSM 6068 / ICPB 4128</strain>
    </source>
</reference>
<evidence type="ECO:0000313" key="1">
    <source>
        <dbReference type="EMBL" id="ADB16241.1"/>
    </source>
</evidence>
<dbReference type="Proteomes" id="UP000001887">
    <property type="component" value="Chromosome"/>
</dbReference>
<organism evidence="1 2">
    <name type="scientific">Pirellula staleyi (strain ATCC 27377 / DSM 6068 / ICPB 4128)</name>
    <name type="common">Pirella staleyi</name>
    <dbReference type="NCBI Taxonomy" id="530564"/>
    <lineage>
        <taxon>Bacteria</taxon>
        <taxon>Pseudomonadati</taxon>
        <taxon>Planctomycetota</taxon>
        <taxon>Planctomycetia</taxon>
        <taxon>Pirellulales</taxon>
        <taxon>Pirellulaceae</taxon>
        <taxon>Pirellula</taxon>
    </lineage>
</organism>
<dbReference type="KEGG" id="psl:Psta_1566"/>
<gene>
    <name evidence="1" type="ordered locus">Psta_1566</name>
</gene>
<evidence type="ECO:0000313" key="2">
    <source>
        <dbReference type="Proteomes" id="UP000001887"/>
    </source>
</evidence>
<dbReference type="OrthoDB" id="282164at2"/>
<dbReference type="eggNOG" id="ENOG5033JR8">
    <property type="taxonomic scope" value="Bacteria"/>
</dbReference>
<dbReference type="AlphaFoldDB" id="D2QXQ6"/>